<proteinExistence type="predicted"/>
<evidence type="ECO:0000256" key="1">
    <source>
        <dbReference type="SAM" id="MobiDB-lite"/>
    </source>
</evidence>
<name>A0A6P2CFU3_9NOCA</name>
<dbReference type="EMBL" id="QRCM01000001">
    <property type="protein sequence ID" value="TXG90601.1"/>
    <property type="molecule type" value="Genomic_DNA"/>
</dbReference>
<dbReference type="AlphaFoldDB" id="A0A6P2CFU3"/>
<feature type="transmembrane region" description="Helical" evidence="2">
    <location>
        <begin position="106"/>
        <end position="125"/>
    </location>
</feature>
<comment type="caution">
    <text evidence="3">The sequence shown here is derived from an EMBL/GenBank/DDBJ whole genome shotgun (WGS) entry which is preliminary data.</text>
</comment>
<feature type="transmembrane region" description="Helical" evidence="2">
    <location>
        <begin position="56"/>
        <end position="76"/>
    </location>
</feature>
<organism evidence="3 4">
    <name type="scientific">Rhodococcus rhodnii</name>
    <dbReference type="NCBI Taxonomy" id="38312"/>
    <lineage>
        <taxon>Bacteria</taxon>
        <taxon>Bacillati</taxon>
        <taxon>Actinomycetota</taxon>
        <taxon>Actinomycetes</taxon>
        <taxon>Mycobacteriales</taxon>
        <taxon>Nocardiaceae</taxon>
        <taxon>Rhodococcus</taxon>
    </lineage>
</organism>
<dbReference type="Proteomes" id="UP000471120">
    <property type="component" value="Unassembled WGS sequence"/>
</dbReference>
<evidence type="ECO:0000313" key="3">
    <source>
        <dbReference type="EMBL" id="TXG90601.1"/>
    </source>
</evidence>
<reference evidence="3 4" key="1">
    <citation type="submission" date="2018-07" db="EMBL/GenBank/DDBJ databases">
        <title>Genome sequence of Rhodococcus rhodnii ATCC 35071 from Rhodnius prolixus.</title>
        <authorList>
            <person name="Patel V."/>
            <person name="Vogel K.J."/>
        </authorList>
    </citation>
    <scope>NUCLEOTIDE SEQUENCE [LARGE SCALE GENOMIC DNA]</scope>
    <source>
        <strain evidence="3 4">ATCC 35071</strain>
    </source>
</reference>
<evidence type="ECO:0008006" key="5">
    <source>
        <dbReference type="Google" id="ProtNLM"/>
    </source>
</evidence>
<feature type="transmembrane region" description="Helical" evidence="2">
    <location>
        <begin position="21"/>
        <end position="44"/>
    </location>
</feature>
<keyword evidence="2" id="KW-1133">Transmembrane helix</keyword>
<sequence length="162" mass="16509">MSKQSSSSFVLPAPRTVRIAGALVGAQGAIGLVVVLVLVVRGLGGSDQSVSSSYGTAGWFAIIFGAVFAAGVALLTGRRWGRAIAVVAQLLLIPFAWALLTDSHQTLLGAPLAVAIAVAIVCLFAPATSQWMAQEYGGNSELDDADRGPGTSDGEQDGDPRG</sequence>
<keyword evidence="2" id="KW-0472">Membrane</keyword>
<evidence type="ECO:0000256" key="2">
    <source>
        <dbReference type="SAM" id="Phobius"/>
    </source>
</evidence>
<dbReference type="RefSeq" id="WP_010839177.1">
    <property type="nucleotide sequence ID" value="NZ_QRCM01000001.1"/>
</dbReference>
<gene>
    <name evidence="3" type="ORF">DW322_10680</name>
</gene>
<feature type="region of interest" description="Disordered" evidence="1">
    <location>
        <begin position="138"/>
        <end position="162"/>
    </location>
</feature>
<keyword evidence="2" id="KW-0812">Transmembrane</keyword>
<accession>A0A6P2CFU3</accession>
<evidence type="ECO:0000313" key="4">
    <source>
        <dbReference type="Proteomes" id="UP000471120"/>
    </source>
</evidence>
<feature type="transmembrane region" description="Helical" evidence="2">
    <location>
        <begin position="83"/>
        <end position="100"/>
    </location>
</feature>
<protein>
    <recommendedName>
        <fullName evidence="5">Integral membrane protein</fullName>
    </recommendedName>
</protein>